<dbReference type="Proteomes" id="UP001163046">
    <property type="component" value="Unassembled WGS sequence"/>
</dbReference>
<dbReference type="EMBL" id="MU825883">
    <property type="protein sequence ID" value="KAJ7385039.1"/>
    <property type="molecule type" value="Genomic_DNA"/>
</dbReference>
<evidence type="ECO:0000256" key="1">
    <source>
        <dbReference type="SAM" id="MobiDB-lite"/>
    </source>
</evidence>
<protein>
    <submittedName>
        <fullName evidence="2">Uncharacterized protein</fullName>
    </submittedName>
</protein>
<dbReference type="GO" id="GO:0071797">
    <property type="term" value="C:LUBAC complex"/>
    <property type="evidence" value="ECO:0007669"/>
    <property type="project" value="InterPro"/>
</dbReference>
<feature type="compositionally biased region" description="Polar residues" evidence="1">
    <location>
        <begin position="87"/>
        <end position="110"/>
    </location>
</feature>
<dbReference type="GO" id="GO:0061630">
    <property type="term" value="F:ubiquitin protein ligase activity"/>
    <property type="evidence" value="ECO:0007669"/>
    <property type="project" value="TreeGrafter"/>
</dbReference>
<organism evidence="2 3">
    <name type="scientific">Desmophyllum pertusum</name>
    <dbReference type="NCBI Taxonomy" id="174260"/>
    <lineage>
        <taxon>Eukaryota</taxon>
        <taxon>Metazoa</taxon>
        <taxon>Cnidaria</taxon>
        <taxon>Anthozoa</taxon>
        <taxon>Hexacorallia</taxon>
        <taxon>Scleractinia</taxon>
        <taxon>Caryophylliina</taxon>
        <taxon>Caryophylliidae</taxon>
        <taxon>Desmophyllum</taxon>
    </lineage>
</organism>
<dbReference type="GO" id="GO:0097039">
    <property type="term" value="P:protein linear polyubiquitination"/>
    <property type="evidence" value="ECO:0007669"/>
    <property type="project" value="TreeGrafter"/>
</dbReference>
<evidence type="ECO:0000313" key="3">
    <source>
        <dbReference type="Proteomes" id="UP001163046"/>
    </source>
</evidence>
<dbReference type="AlphaFoldDB" id="A0A9W9ZPX2"/>
<dbReference type="InterPro" id="IPR036339">
    <property type="entry name" value="PUB-like_dom_sf"/>
</dbReference>
<feature type="compositionally biased region" description="Polar residues" evidence="1">
    <location>
        <begin position="351"/>
        <end position="369"/>
    </location>
</feature>
<gene>
    <name evidence="2" type="ORF">OS493_018732</name>
</gene>
<dbReference type="Gene3D" id="1.20.58.2190">
    <property type="match status" value="1"/>
</dbReference>
<evidence type="ECO:0000313" key="2">
    <source>
        <dbReference type="EMBL" id="KAJ7385039.1"/>
    </source>
</evidence>
<feature type="region of interest" description="Disordered" evidence="1">
    <location>
        <begin position="331"/>
        <end position="413"/>
    </location>
</feature>
<feature type="compositionally biased region" description="Low complexity" evidence="1">
    <location>
        <begin position="380"/>
        <end position="407"/>
    </location>
</feature>
<comment type="caution">
    <text evidence="2">The sequence shown here is derived from an EMBL/GenBank/DDBJ whole genome shotgun (WGS) entry which is preliminary data.</text>
</comment>
<dbReference type="PANTHER" id="PTHR16004:SF2">
    <property type="entry name" value="E3 UBIQUITIN-PROTEIN LIGASE LUBEL"/>
    <property type="match status" value="1"/>
</dbReference>
<keyword evidence="3" id="KW-1185">Reference proteome</keyword>
<name>A0A9W9ZPX2_9CNID</name>
<sequence length="413" mass="46877">MDNGNFSRQQNPSEDEINRRIIQENNFSGTVTDALQDASTSGPDAPDLVWGRHLPVFRETVDSPYAGITQRPNQGNDYPVARPRRSQVTSYDNPEVTNPVQRTPNLPTEQSTEEAEPTVFITVRRRHTPLESAQRLAHLSEEEKENLLRAKRAAIVEEYVTMTDISLQTLLDLCALLMNMDVDIERKYIELDIWRVFEANKEKSRFLHLTQGLGILEKYASNLIKEGRPPYWRTVKFTSSLVQVHVGRLIGSRDILSQMGYTQDISDGVAFPGNVREPDVTRLKDLAPDLFFARYEIDTLLVNKHPFYEMEPPVPLEEVELPRLFRVTFPPSRPQPFPPRTSRSPHPVTVATGQPMNPLSRPTVTTGQPMNPLPRPSLPSSPTRTGYQPSRSSPTPSSRRPGERSPSIHQEER</sequence>
<dbReference type="OrthoDB" id="9978677at2759"/>
<dbReference type="InterPro" id="IPR026254">
    <property type="entry name" value="RNF31-like"/>
</dbReference>
<feature type="region of interest" description="Disordered" evidence="1">
    <location>
        <begin position="63"/>
        <end position="82"/>
    </location>
</feature>
<reference evidence="2" key="1">
    <citation type="submission" date="2023-01" db="EMBL/GenBank/DDBJ databases">
        <title>Genome assembly of the deep-sea coral Lophelia pertusa.</title>
        <authorList>
            <person name="Herrera S."/>
            <person name="Cordes E."/>
        </authorList>
    </citation>
    <scope>NUCLEOTIDE SEQUENCE</scope>
    <source>
        <strain evidence="2">USNM1676648</strain>
        <tissue evidence="2">Polyp</tissue>
    </source>
</reference>
<dbReference type="SUPFAM" id="SSF143503">
    <property type="entry name" value="PUG domain-like"/>
    <property type="match status" value="1"/>
</dbReference>
<dbReference type="GO" id="GO:1990450">
    <property type="term" value="F:linear polyubiquitin binding"/>
    <property type="evidence" value="ECO:0007669"/>
    <property type="project" value="TreeGrafter"/>
</dbReference>
<feature type="region of interest" description="Disordered" evidence="1">
    <location>
        <begin position="87"/>
        <end position="116"/>
    </location>
</feature>
<proteinExistence type="predicted"/>
<dbReference type="GO" id="GO:0036435">
    <property type="term" value="F:K48-linked polyubiquitin modification-dependent protein binding"/>
    <property type="evidence" value="ECO:0007669"/>
    <property type="project" value="TreeGrafter"/>
</dbReference>
<dbReference type="PANTHER" id="PTHR16004">
    <property type="entry name" value="RING FINGER PROTEIN 31-RELATED"/>
    <property type="match status" value="1"/>
</dbReference>
<accession>A0A9W9ZPX2</accession>
<dbReference type="GO" id="GO:0070530">
    <property type="term" value="F:K63-linked polyubiquitin modification-dependent protein binding"/>
    <property type="evidence" value="ECO:0007669"/>
    <property type="project" value="TreeGrafter"/>
</dbReference>